<name>A0A6J4VW09_9BACT</name>
<reference evidence="1" key="1">
    <citation type="submission" date="2020-02" db="EMBL/GenBank/DDBJ databases">
        <authorList>
            <person name="Meier V. D."/>
        </authorList>
    </citation>
    <scope>NUCLEOTIDE SEQUENCE</scope>
    <source>
        <strain evidence="1">AVDCRST_MAG19</strain>
    </source>
</reference>
<protein>
    <submittedName>
        <fullName evidence="1">Uncharacterized protein</fullName>
    </submittedName>
</protein>
<dbReference type="AlphaFoldDB" id="A0A6J4VW09"/>
<gene>
    <name evidence="1" type="ORF">AVDCRST_MAG19-4862</name>
</gene>
<sequence length="65" mass="7230">MARAAIRAVADLPCLDRDGRRDNAHAQQTERPGDVVNDTLLSLTVVGYDDIAPAKKGRRWLTRSR</sequence>
<proteinExistence type="predicted"/>
<accession>A0A6J4VW09</accession>
<evidence type="ECO:0000313" key="1">
    <source>
        <dbReference type="EMBL" id="CAA9586617.1"/>
    </source>
</evidence>
<organism evidence="1">
    <name type="scientific">uncultured Thermomicrobiales bacterium</name>
    <dbReference type="NCBI Taxonomy" id="1645740"/>
    <lineage>
        <taxon>Bacteria</taxon>
        <taxon>Pseudomonadati</taxon>
        <taxon>Thermomicrobiota</taxon>
        <taxon>Thermomicrobia</taxon>
        <taxon>Thermomicrobiales</taxon>
        <taxon>environmental samples</taxon>
    </lineage>
</organism>
<dbReference type="EMBL" id="CADCWL010000260">
    <property type="protein sequence ID" value="CAA9586617.1"/>
    <property type="molecule type" value="Genomic_DNA"/>
</dbReference>